<dbReference type="EMBL" id="JACHMW010000001">
    <property type="protein sequence ID" value="MBB5849756.1"/>
    <property type="molecule type" value="Genomic_DNA"/>
</dbReference>
<feature type="domain" description="DUF1990" evidence="1">
    <location>
        <begin position="12"/>
        <end position="177"/>
    </location>
</feature>
<dbReference type="InterPro" id="IPR018960">
    <property type="entry name" value="DUF1990"/>
</dbReference>
<dbReference type="PANTHER" id="PTHR34202">
    <property type="entry name" value="UPF0548 PROTEIN"/>
    <property type="match status" value="1"/>
</dbReference>
<dbReference type="AlphaFoldDB" id="A0A7W9JKW6"/>
<evidence type="ECO:0000313" key="3">
    <source>
        <dbReference type="Proteomes" id="UP000567246"/>
    </source>
</evidence>
<proteinExistence type="predicted"/>
<organism evidence="2 3">
    <name type="scientific">Micrococcus endophyticus</name>
    <dbReference type="NCBI Taxonomy" id="455343"/>
    <lineage>
        <taxon>Bacteria</taxon>
        <taxon>Bacillati</taxon>
        <taxon>Actinomycetota</taxon>
        <taxon>Actinomycetes</taxon>
        <taxon>Micrococcales</taxon>
        <taxon>Micrococcaceae</taxon>
        <taxon>Micrococcus</taxon>
    </lineage>
</organism>
<sequence>MGGVWDVAPALTYGEVGATLGELPPGYRHLDERRTVGHGRADFDRLAAQLLAWRLQRAAGFAVHPSTPTLDVGTQVRLAPGPGLVPGGGLLGRLVGGWQCRVVAVVAEPDRAGFAYGTLPGHPESGEELFLLTLEPRTGEVVLRIRAFSRPGTWWSRALDPLARAAQRRITRRYLRALE</sequence>
<gene>
    <name evidence="2" type="ORF">HDA33_002320</name>
</gene>
<dbReference type="PANTHER" id="PTHR34202:SF1">
    <property type="entry name" value="UPF0548 PROTEIN"/>
    <property type="match status" value="1"/>
</dbReference>
<evidence type="ECO:0000259" key="1">
    <source>
        <dbReference type="Pfam" id="PF09348"/>
    </source>
</evidence>
<keyword evidence="3" id="KW-1185">Reference proteome</keyword>
<reference evidence="2 3" key="1">
    <citation type="submission" date="2020-08" db="EMBL/GenBank/DDBJ databases">
        <title>Sequencing the genomes of 1000 actinobacteria strains.</title>
        <authorList>
            <person name="Klenk H.-P."/>
        </authorList>
    </citation>
    <scope>NUCLEOTIDE SEQUENCE [LARGE SCALE GENOMIC DNA]</scope>
    <source>
        <strain evidence="2 3">DSM 17945</strain>
    </source>
</reference>
<dbReference type="Pfam" id="PF09348">
    <property type="entry name" value="DUF1990"/>
    <property type="match status" value="1"/>
</dbReference>
<dbReference type="RefSeq" id="WP_184173429.1">
    <property type="nucleotide sequence ID" value="NZ_BAABAG010000006.1"/>
</dbReference>
<protein>
    <submittedName>
        <fullName evidence="2">Uncharacterized protein (UPF0548 family)</fullName>
    </submittedName>
</protein>
<evidence type="ECO:0000313" key="2">
    <source>
        <dbReference type="EMBL" id="MBB5849756.1"/>
    </source>
</evidence>
<accession>A0A7W9JKW6</accession>
<comment type="caution">
    <text evidence="2">The sequence shown here is derived from an EMBL/GenBank/DDBJ whole genome shotgun (WGS) entry which is preliminary data.</text>
</comment>
<name>A0A7W9JKW6_9MICC</name>
<dbReference type="Proteomes" id="UP000567246">
    <property type="component" value="Unassembled WGS sequence"/>
</dbReference>
<dbReference type="PIRSF" id="PIRSF010260">
    <property type="entry name" value="UCP010260"/>
    <property type="match status" value="1"/>
</dbReference>
<dbReference type="InterPro" id="IPR014457">
    <property type="entry name" value="UCP010260"/>
</dbReference>